<dbReference type="InterPro" id="IPR016161">
    <property type="entry name" value="Ald_DH/histidinol_DH"/>
</dbReference>
<name>A0A9J6ZFA6_9BACL</name>
<dbReference type="PANTHER" id="PTHR42991">
    <property type="entry name" value="ALDEHYDE DEHYDROGENASE"/>
    <property type="match status" value="1"/>
</dbReference>
<accession>A0A9J6ZFA6</accession>
<proteinExistence type="inferred from homology"/>
<dbReference type="AlphaFoldDB" id="A0A9J6ZFA6"/>
<sequence>MKKHLLIGGQEVFAEHYEPLRSPYSGEVIATIAQATIGQLDDAIVSAEAACSLQRKLAAHERAHILSKVAQLLAERKDEAARCISLEAAKPIKQSYIEVERTIQTYQYAAEEAKRLTGEMVPMAAMPGGEGRLAFTIREPIGVVGAITPFNFPMNLVAHKIGPAIAAGNTVVLKPAPQTPLSAYFIGELFKEAGLPDGVLNIVTGDGVLLGEYLASDRRVNMITFTGSPAVGMRISQLAGIKKRTLELGSNSAVIIDDEMMTEQIIERCVTGAFSNNGQVCISLQRIYVVGDQYESFVQKLVEATSRLQLGDPLSIETDVSALISKTSIARSLQWIQEAMDDSAVLALGGRTKDDVILEPTILLDVPQHSAISCQEVFAPIVIVNKVASIEEAIEMVNHSEYGLQAGVYCKTLETAWKAAANLQVGGVLINDIPTYRVDHMPYGGVKLSGTGKEGVPYAMEDMTTSKLVIVKV</sequence>
<dbReference type="InterPro" id="IPR015590">
    <property type="entry name" value="Aldehyde_DH_dom"/>
</dbReference>
<keyword evidence="2" id="KW-0560">Oxidoreductase</keyword>
<reference evidence="4" key="1">
    <citation type="submission" date="2022-05" db="EMBL/GenBank/DDBJ databases">
        <title>Novel bacterial taxa in a minimal lignocellulolytic consortium and its capacity to transform plastics disclosed by genome-resolved metagenomics.</title>
        <authorList>
            <person name="Rodriguez C.A.D."/>
            <person name="Diaz-Garcia L."/>
            <person name="Herrera K."/>
            <person name="Tarazona N.A."/>
            <person name="Sproer C."/>
            <person name="Overmann J."/>
            <person name="Jimenez D.J."/>
        </authorList>
    </citation>
    <scope>NUCLEOTIDE SEQUENCE</scope>
    <source>
        <strain evidence="4">MAG5</strain>
    </source>
</reference>
<gene>
    <name evidence="4" type="ORF">NAG76_00895</name>
</gene>
<dbReference type="GO" id="GO:0008911">
    <property type="term" value="F:lactaldehyde dehydrogenase (NAD+) activity"/>
    <property type="evidence" value="ECO:0007669"/>
    <property type="project" value="TreeGrafter"/>
</dbReference>
<dbReference type="InterPro" id="IPR016162">
    <property type="entry name" value="Ald_DH_N"/>
</dbReference>
<evidence type="ECO:0000259" key="3">
    <source>
        <dbReference type="Pfam" id="PF00171"/>
    </source>
</evidence>
<evidence type="ECO:0000313" key="5">
    <source>
        <dbReference type="Proteomes" id="UP001056756"/>
    </source>
</evidence>
<dbReference type="PANTHER" id="PTHR42991:SF1">
    <property type="entry name" value="ALDEHYDE DEHYDROGENASE"/>
    <property type="match status" value="1"/>
</dbReference>
<protein>
    <submittedName>
        <fullName evidence="4">Aldehyde dehydrogenase family protein</fullName>
    </submittedName>
</protein>
<dbReference type="Pfam" id="PF00171">
    <property type="entry name" value="Aldedh"/>
    <property type="match status" value="1"/>
</dbReference>
<comment type="similarity">
    <text evidence="1">Belongs to the aldehyde dehydrogenase family.</text>
</comment>
<dbReference type="SUPFAM" id="SSF53720">
    <property type="entry name" value="ALDH-like"/>
    <property type="match status" value="1"/>
</dbReference>
<dbReference type="KEGG" id="plig:NAG76_00895"/>
<organism evidence="4 5">
    <name type="scientific">Candidatus Pristimantibacillus lignocellulolyticus</name>
    <dbReference type="NCBI Taxonomy" id="2994561"/>
    <lineage>
        <taxon>Bacteria</taxon>
        <taxon>Bacillati</taxon>
        <taxon>Bacillota</taxon>
        <taxon>Bacilli</taxon>
        <taxon>Bacillales</taxon>
        <taxon>Paenibacillaceae</taxon>
        <taxon>Candidatus Pristimantibacillus</taxon>
    </lineage>
</organism>
<dbReference type="FunFam" id="3.40.605.10:FF:000007">
    <property type="entry name" value="NAD/NADP-dependent betaine aldehyde dehydrogenase"/>
    <property type="match status" value="1"/>
</dbReference>
<evidence type="ECO:0000256" key="2">
    <source>
        <dbReference type="ARBA" id="ARBA00023002"/>
    </source>
</evidence>
<dbReference type="CDD" id="cd07149">
    <property type="entry name" value="ALDH_y4uC"/>
    <property type="match status" value="1"/>
</dbReference>
<evidence type="ECO:0000313" key="4">
    <source>
        <dbReference type="EMBL" id="URN94850.1"/>
    </source>
</evidence>
<evidence type="ECO:0000256" key="1">
    <source>
        <dbReference type="ARBA" id="ARBA00009986"/>
    </source>
</evidence>
<dbReference type="InterPro" id="IPR051020">
    <property type="entry name" value="ALDH-related_metabolic_enz"/>
</dbReference>
<dbReference type="Gene3D" id="3.40.605.10">
    <property type="entry name" value="Aldehyde Dehydrogenase, Chain A, domain 1"/>
    <property type="match status" value="1"/>
</dbReference>
<feature type="domain" description="Aldehyde dehydrogenase" evidence="3">
    <location>
        <begin position="19"/>
        <end position="469"/>
    </location>
</feature>
<dbReference type="EMBL" id="CP097899">
    <property type="protein sequence ID" value="URN94850.1"/>
    <property type="molecule type" value="Genomic_DNA"/>
</dbReference>
<dbReference type="Proteomes" id="UP001056756">
    <property type="component" value="Chromosome"/>
</dbReference>
<dbReference type="Gene3D" id="3.40.309.10">
    <property type="entry name" value="Aldehyde Dehydrogenase, Chain A, domain 2"/>
    <property type="match status" value="1"/>
</dbReference>
<dbReference type="InterPro" id="IPR016163">
    <property type="entry name" value="Ald_DH_C"/>
</dbReference>